<feature type="region of interest" description="Disordered" evidence="1">
    <location>
        <begin position="1"/>
        <end position="30"/>
    </location>
</feature>
<feature type="compositionally biased region" description="Polar residues" evidence="1">
    <location>
        <begin position="14"/>
        <end position="30"/>
    </location>
</feature>
<evidence type="ECO:0000313" key="4">
    <source>
        <dbReference type="Proteomes" id="UP000063434"/>
    </source>
</evidence>
<reference evidence="3 4" key="1">
    <citation type="submission" date="2015-05" db="EMBL/GenBank/DDBJ databases">
        <title>A genomic and transcriptomic approach to investigate the blue pigment phenotype in Pseudomonas fluorescens.</title>
        <authorList>
            <person name="Andreani N.A."/>
            <person name="Cardazzo B."/>
        </authorList>
    </citation>
    <scope>NUCLEOTIDE SEQUENCE [LARGE SCALE GENOMIC DNA]</scope>
    <source>
        <strain evidence="3 4">Ps_40</strain>
    </source>
</reference>
<proteinExistence type="predicted"/>
<organism evidence="3 4">
    <name type="scientific">Pseudomonas fluorescens</name>
    <dbReference type="NCBI Taxonomy" id="294"/>
    <lineage>
        <taxon>Bacteria</taxon>
        <taxon>Pseudomonadati</taxon>
        <taxon>Pseudomonadota</taxon>
        <taxon>Gammaproteobacteria</taxon>
        <taxon>Pseudomonadales</taxon>
        <taxon>Pseudomonadaceae</taxon>
        <taxon>Pseudomonas</taxon>
    </lineage>
</organism>
<accession>A0A109KRC6</accession>
<dbReference type="RefSeq" id="WP_056786300.1">
    <property type="nucleotide sequence ID" value="NZ_LCYC01000041.1"/>
</dbReference>
<protein>
    <recommendedName>
        <fullName evidence="2">Dermonecrotic toxin N-terminal domain-containing protein</fullName>
    </recommendedName>
</protein>
<evidence type="ECO:0000259" key="2">
    <source>
        <dbReference type="Pfam" id="PF20178"/>
    </source>
</evidence>
<gene>
    <name evidence="3" type="ORF">PFL603g_02880</name>
</gene>
<sequence length="1731" mass="193112">MAPPIDTTDPAAQASLQQMRSQLSRRINSHPQPSRLINQLGLADQRCANATKALVYLAVRAPKVLKVIRAALRKAFDIDPDKLLFTQAMPPPAPHRVDTLTERALLLLAQPAVPINLNQFTTLSVKDEPARVWPLTPLQVLQQVIAMKLFERLGAAFSRYWETLAAGSWQTRQEHWCQLQAELFADRAFIAGQLGELSSGASSLVQALIDAPSPEARQRAGGDWASVRASQLMWPGSPAVAISGALHIYRVDDPGSVPHVIYLPGVARNFYEYPSFFFLQCGLLKLTSQALFDELWQCLPLKRRHELCRPTHYTPASSVARGSVLDGDALALSAQALLDGQWENELACALAINQSHVYSKRWPPPQPLTAAPFLTFIERARKQLVGEARLGVSGKSLLEWDARRRRREICFATQLSGQPMLATYGRLKRYEKGLLALLDVADPNVDTAKFKEVLTLARELQAHAQTMDSLSRGAQQRLYEYEFWIERPTQTEKRGTLFLHAQGEALRCEVQLQHRLKLIPTAHRDLVINVVDQHQATKREYGEARVLSVSVGSAPDAFYHVHNLLVVTKAKAVEKPGRSVPVVLCGFGQTGGVLSFSSLQALTQSLQASFESSDESALWQCIERKVREDLRRHAARGTLAVRYELIEKGPLESLFRKLMKHYGTLYKSSAHATQLFGEVKSPAFSRDLLLIELSEHLKVPANDLLDQSQAHLDVLRKATADAKKLPAWLAGASIAQRKAFKKRQGRYLASALAAENRLEQRLEDLETFARTTLIARLTKDGFYPGLDIDQPLLNMPDDVVSTFCGYESRCAPGDRKEIQTPSLERTTFSLLQLALHNLDPQAPWTRKRLNHATYLQPDWRKRLDADYLIKTISALDIGGQYAAKIERTFKPAAQGVSEGRIPELMQRLLRDCAKVRLYSATRQGLSAPAKSLFNTAMAARTPQDLLKNGHRLSLSVVHLVGHTLQHDRYIAGIVVMQDQASGRCVVYWPNADHALAVTEYANVQEAHVALNRIAAQAEPAKQLSRQVAPGWAFEAISHAVERRADDTVLDDLLQVTYFSGVWRGVEFIRSFAVTHLEPTPVLEDIEKQFQEQVATDPLNALAIVPTTHSDASALLYQARVLDLHRKTQAASHSAKALDHYRTQRLKEQSETRLRALVGFFVPPYGMLNEAYELLLAARRYHRFGQASDAVDVGFMSAFLMVELLLSAVPGTKPRAGAVGAVTRRSLASGLGRIRHLRMSAPRTPVVGLSRPTTQLKALEPFRLKGVPQDAVALKGVGEEGVYVKNGEAFVADATHRYPVYRRQSEQSLRLKNKQVPEEDELIVLIHQPQEWLLGADAPAPGPSSGIHQPWQPPRPDVSDWQPPVRVVSEDRIRQSSITTTHWLDWHAPVHPSQLSSSPAPGIFHVADPQGYPHHVLRVAPERSSLTDPNSRFYRLLPPGEDAGLHGIVFITQNEPLVSLASVDILRWTSTDLHEQPLPASRTATGAWHLHAPIFDRPLEQSVAIAFPGLTNKTRDHVVNRLIEVSGSARPASATHLLRLRATLDEWLPPAPARPGRTDDLLRLLRPTDRALSTTFISFQGAAPGMTRIDFLPPVRPPRRLRRGGKAVASERNIVQYEAVSTLLEEQGFTLRHVHVRRHGTLRRETLATHPNSPSRLYFVSYLWSEKPSLRLFSTLSDTWLMNGLRNYTNVALADEVRNAMREQRLVRILAGIQWPTGSDVSPTVYFIKLNP</sequence>
<feature type="domain" description="Dermonecrotic toxin N-terminal" evidence="2">
    <location>
        <begin position="68"/>
        <end position="289"/>
    </location>
</feature>
<evidence type="ECO:0000256" key="1">
    <source>
        <dbReference type="SAM" id="MobiDB-lite"/>
    </source>
</evidence>
<dbReference type="Proteomes" id="UP000063434">
    <property type="component" value="Unassembled WGS sequence"/>
</dbReference>
<dbReference type="Pfam" id="PF20178">
    <property type="entry name" value="ToxA_N"/>
    <property type="match status" value="2"/>
</dbReference>
<dbReference type="InterPro" id="IPR046673">
    <property type="entry name" value="ToxA_N"/>
</dbReference>
<dbReference type="EMBL" id="LCYC01000041">
    <property type="protein sequence ID" value="KWV73967.1"/>
    <property type="molecule type" value="Genomic_DNA"/>
</dbReference>
<comment type="caution">
    <text evidence="3">The sequence shown here is derived from an EMBL/GenBank/DDBJ whole genome shotgun (WGS) entry which is preliminary data.</text>
</comment>
<feature type="domain" description="Dermonecrotic toxin N-terminal" evidence="2">
    <location>
        <begin position="760"/>
        <end position="1026"/>
    </location>
</feature>
<name>A0A109KRC6_PSEFL</name>
<evidence type="ECO:0000313" key="3">
    <source>
        <dbReference type="EMBL" id="KWV73967.1"/>
    </source>
</evidence>
<dbReference type="PATRIC" id="fig|294.195.peg.3079"/>